<evidence type="ECO:0000313" key="1">
    <source>
        <dbReference type="EMBL" id="CAK9140255.1"/>
    </source>
</evidence>
<dbReference type="Proteomes" id="UP001642360">
    <property type="component" value="Unassembled WGS sequence"/>
</dbReference>
<accession>A0ABC8R5H4</accession>
<sequence length="70" mass="8051">MDLCVVGSELHDQHRYLLGYPLSKIFEKSVGKTDGKREDACPLHWKRLKKSTGMLEIAKRFAHDCPLLCH</sequence>
<protein>
    <submittedName>
        <fullName evidence="1">Uncharacterized protein</fullName>
    </submittedName>
</protein>
<comment type="caution">
    <text evidence="1">The sequence shown here is derived from an EMBL/GenBank/DDBJ whole genome shotgun (WGS) entry which is preliminary data.</text>
</comment>
<dbReference type="AlphaFoldDB" id="A0ABC8R5H4"/>
<name>A0ABC8R5H4_9AQUA</name>
<dbReference type="EMBL" id="CAUOFW020001025">
    <property type="protein sequence ID" value="CAK9140255.1"/>
    <property type="molecule type" value="Genomic_DNA"/>
</dbReference>
<proteinExistence type="predicted"/>
<gene>
    <name evidence="1" type="ORF">ILEXP_LOCUS7696</name>
</gene>
<reference evidence="1 2" key="1">
    <citation type="submission" date="2024-02" db="EMBL/GenBank/DDBJ databases">
        <authorList>
            <person name="Vignale AGUSTIN F."/>
            <person name="Sosa J E."/>
            <person name="Modenutti C."/>
        </authorList>
    </citation>
    <scope>NUCLEOTIDE SEQUENCE [LARGE SCALE GENOMIC DNA]</scope>
</reference>
<keyword evidence="2" id="KW-1185">Reference proteome</keyword>
<evidence type="ECO:0000313" key="2">
    <source>
        <dbReference type="Proteomes" id="UP001642360"/>
    </source>
</evidence>
<organism evidence="1 2">
    <name type="scientific">Ilex paraguariensis</name>
    <name type="common">yerba mate</name>
    <dbReference type="NCBI Taxonomy" id="185542"/>
    <lineage>
        <taxon>Eukaryota</taxon>
        <taxon>Viridiplantae</taxon>
        <taxon>Streptophyta</taxon>
        <taxon>Embryophyta</taxon>
        <taxon>Tracheophyta</taxon>
        <taxon>Spermatophyta</taxon>
        <taxon>Magnoliopsida</taxon>
        <taxon>eudicotyledons</taxon>
        <taxon>Gunneridae</taxon>
        <taxon>Pentapetalae</taxon>
        <taxon>asterids</taxon>
        <taxon>campanulids</taxon>
        <taxon>Aquifoliales</taxon>
        <taxon>Aquifoliaceae</taxon>
        <taxon>Ilex</taxon>
    </lineage>
</organism>